<dbReference type="RefSeq" id="WP_284938046.1">
    <property type="nucleotide sequence ID" value="NZ_JANURM010000012.1"/>
</dbReference>
<keyword evidence="3 11" id="KW-0479">Metal-binding</keyword>
<evidence type="ECO:0000256" key="8">
    <source>
        <dbReference type="ARBA" id="ARBA00037993"/>
    </source>
</evidence>
<evidence type="ECO:0000256" key="11">
    <source>
        <dbReference type="HAMAP-Rule" id="MF_01633"/>
    </source>
</evidence>
<dbReference type="EC" id="6.3.4.20" evidence="9 11"/>
<organism evidence="12 13">
    <name type="scientific">Campylobacter gastrosuis</name>
    <dbReference type="NCBI Taxonomy" id="2974576"/>
    <lineage>
        <taxon>Bacteria</taxon>
        <taxon>Pseudomonadati</taxon>
        <taxon>Campylobacterota</taxon>
        <taxon>Epsilonproteobacteria</taxon>
        <taxon>Campylobacterales</taxon>
        <taxon>Campylobacteraceae</taxon>
        <taxon>Campylobacter</taxon>
    </lineage>
</organism>
<evidence type="ECO:0000313" key="12">
    <source>
        <dbReference type="EMBL" id="MDL0089387.1"/>
    </source>
</evidence>
<reference evidence="12" key="1">
    <citation type="submission" date="2022-08" db="EMBL/GenBank/DDBJ databases">
        <authorList>
            <person name="Wang H."/>
        </authorList>
    </citation>
    <scope>NUCLEOTIDE SEQUENCE</scope>
    <source>
        <strain evidence="12">PS10</strain>
    </source>
</reference>
<dbReference type="PANTHER" id="PTHR42914">
    <property type="entry name" value="7-CYANO-7-DEAZAGUANINE SYNTHASE"/>
    <property type="match status" value="1"/>
</dbReference>
<evidence type="ECO:0000256" key="10">
    <source>
        <dbReference type="ARBA" id="ARBA00047890"/>
    </source>
</evidence>
<evidence type="ECO:0000313" key="13">
    <source>
        <dbReference type="Proteomes" id="UP001173801"/>
    </source>
</evidence>
<keyword evidence="2 11" id="KW-0436">Ligase</keyword>
<reference evidence="12" key="2">
    <citation type="journal article" date="2023" name="Microorganisms">
        <title>Isolation and Genomic Characteristics of Cat-Borne Campylobacter felis sp. nov. and Sheep-Borne Campylobacter ovis sp. nov.</title>
        <authorList>
            <person name="Wang H."/>
            <person name="Li Y."/>
            <person name="Gu Y."/>
            <person name="Zhou G."/>
            <person name="Chen X."/>
            <person name="Zhang X."/>
            <person name="Shao Z."/>
            <person name="Zhang J."/>
            <person name="Zhang M."/>
        </authorList>
    </citation>
    <scope>NUCLEOTIDE SEQUENCE</scope>
    <source>
        <strain evidence="12">PS10</strain>
    </source>
</reference>
<evidence type="ECO:0000256" key="1">
    <source>
        <dbReference type="ARBA" id="ARBA00005061"/>
    </source>
</evidence>
<dbReference type="Pfam" id="PF06508">
    <property type="entry name" value="QueC"/>
    <property type="match status" value="1"/>
</dbReference>
<evidence type="ECO:0000256" key="7">
    <source>
        <dbReference type="ARBA" id="ARBA00022840"/>
    </source>
</evidence>
<comment type="cofactor">
    <cofactor evidence="11">
        <name>Zn(2+)</name>
        <dbReference type="ChEBI" id="CHEBI:29105"/>
    </cofactor>
    <text evidence="11">Binds 1 zinc ion per subunit.</text>
</comment>
<feature type="binding site" evidence="11">
    <location>
        <position position="207"/>
    </location>
    <ligand>
        <name>Zn(2+)</name>
        <dbReference type="ChEBI" id="CHEBI:29105"/>
    </ligand>
</feature>
<evidence type="ECO:0000256" key="9">
    <source>
        <dbReference type="ARBA" id="ARBA00039149"/>
    </source>
</evidence>
<evidence type="ECO:0000256" key="6">
    <source>
        <dbReference type="ARBA" id="ARBA00022833"/>
    </source>
</evidence>
<dbReference type="CDD" id="cd01995">
    <property type="entry name" value="QueC-like"/>
    <property type="match status" value="1"/>
</dbReference>
<dbReference type="EMBL" id="JANURM010000012">
    <property type="protein sequence ID" value="MDL0089387.1"/>
    <property type="molecule type" value="Genomic_DNA"/>
</dbReference>
<dbReference type="GO" id="GO:0016874">
    <property type="term" value="F:ligase activity"/>
    <property type="evidence" value="ECO:0007669"/>
    <property type="project" value="UniProtKB-KW"/>
</dbReference>
<feature type="binding site" evidence="11">
    <location>
        <position position="193"/>
    </location>
    <ligand>
        <name>Zn(2+)</name>
        <dbReference type="ChEBI" id="CHEBI:29105"/>
    </ligand>
</feature>
<sequence>MSRSKGVKKAICIMSGGMDSTLCATLAIKQGYEVVGLHFDYDQRTMSREKRAFNEVCDFLNIKNRISLNVNFIAQIGANALTDFSLNVPKDGLKDEVPITYVPFRNGIFISIAAALAEKEGANALFIGVVEDDSSGYPDCKSDFIKAIENAVNLGTKDTTKIAIKMPLVGLSKAQIVKNSIENGSPLQLTWSCYESEEKACGLCDSCRLRLKGFKEAGAVDLIEYKN</sequence>
<proteinExistence type="inferred from homology"/>
<evidence type="ECO:0000256" key="4">
    <source>
        <dbReference type="ARBA" id="ARBA00022741"/>
    </source>
</evidence>
<comment type="pathway">
    <text evidence="1 11">Purine metabolism; 7-cyano-7-deazaguanine biosynthesis.</text>
</comment>
<dbReference type="InterPro" id="IPR018317">
    <property type="entry name" value="QueC"/>
</dbReference>
<comment type="caution">
    <text evidence="12">The sequence shown here is derived from an EMBL/GenBank/DDBJ whole genome shotgun (WGS) entry which is preliminary data.</text>
</comment>
<accession>A0ABT7HRN6</accession>
<comment type="similarity">
    <text evidence="8 11">Belongs to the QueC family.</text>
</comment>
<keyword evidence="5 11" id="KW-0671">Queuosine biosynthesis</keyword>
<feature type="binding site" evidence="11">
    <location>
        <begin position="14"/>
        <end position="24"/>
    </location>
    <ligand>
        <name>ATP</name>
        <dbReference type="ChEBI" id="CHEBI:30616"/>
    </ligand>
</feature>
<dbReference type="Gene3D" id="3.40.50.620">
    <property type="entry name" value="HUPs"/>
    <property type="match status" value="1"/>
</dbReference>
<keyword evidence="13" id="KW-1185">Reference proteome</keyword>
<dbReference type="Proteomes" id="UP001173801">
    <property type="component" value="Unassembled WGS sequence"/>
</dbReference>
<evidence type="ECO:0000256" key="5">
    <source>
        <dbReference type="ARBA" id="ARBA00022785"/>
    </source>
</evidence>
<evidence type="ECO:0000256" key="3">
    <source>
        <dbReference type="ARBA" id="ARBA00022723"/>
    </source>
</evidence>
<dbReference type="PANTHER" id="PTHR42914:SF1">
    <property type="entry name" value="7-CYANO-7-DEAZAGUANINE SYNTHASE"/>
    <property type="match status" value="1"/>
</dbReference>
<dbReference type="HAMAP" id="MF_01633">
    <property type="entry name" value="QueC"/>
    <property type="match status" value="1"/>
</dbReference>
<evidence type="ECO:0000256" key="2">
    <source>
        <dbReference type="ARBA" id="ARBA00022598"/>
    </source>
</evidence>
<keyword evidence="7 11" id="KW-0067">ATP-binding</keyword>
<feature type="binding site" evidence="11">
    <location>
        <position position="204"/>
    </location>
    <ligand>
        <name>Zn(2+)</name>
        <dbReference type="ChEBI" id="CHEBI:29105"/>
    </ligand>
</feature>
<protein>
    <recommendedName>
        <fullName evidence="9 11">7-cyano-7-deazaguanine synthase</fullName>
        <ecNumber evidence="9 11">6.3.4.20</ecNumber>
    </recommendedName>
    <alternativeName>
        <fullName evidence="11">7-cyano-7-carbaguanine synthase</fullName>
    </alternativeName>
    <alternativeName>
        <fullName evidence="11">PreQ(0) synthase</fullName>
    </alternativeName>
    <alternativeName>
        <fullName evidence="11">Queuosine biosynthesis protein QueC</fullName>
    </alternativeName>
</protein>
<feature type="binding site" evidence="11">
    <location>
        <position position="201"/>
    </location>
    <ligand>
        <name>Zn(2+)</name>
        <dbReference type="ChEBI" id="CHEBI:29105"/>
    </ligand>
</feature>
<keyword evidence="6 11" id="KW-0862">Zinc</keyword>
<dbReference type="PIRSF" id="PIRSF006293">
    <property type="entry name" value="ExsB"/>
    <property type="match status" value="1"/>
</dbReference>
<dbReference type="InterPro" id="IPR014729">
    <property type="entry name" value="Rossmann-like_a/b/a_fold"/>
</dbReference>
<gene>
    <name evidence="11 12" type="primary">queC</name>
    <name evidence="12" type="ORF">NYG85_08450</name>
</gene>
<dbReference type="SUPFAM" id="SSF52402">
    <property type="entry name" value="Adenine nucleotide alpha hydrolases-like"/>
    <property type="match status" value="1"/>
</dbReference>
<keyword evidence="4 11" id="KW-0547">Nucleotide-binding</keyword>
<comment type="catalytic activity">
    <reaction evidence="10 11">
        <text>7-carboxy-7-carbaguanine + NH4(+) + 2 ATP = 7-cyano-7-carbaguanine + 2 AMP + 2 diphosphate + 2 H(+)</text>
        <dbReference type="Rhea" id="RHEA:27982"/>
        <dbReference type="ChEBI" id="CHEBI:15378"/>
        <dbReference type="ChEBI" id="CHEBI:28938"/>
        <dbReference type="ChEBI" id="CHEBI:30616"/>
        <dbReference type="ChEBI" id="CHEBI:33019"/>
        <dbReference type="ChEBI" id="CHEBI:45075"/>
        <dbReference type="ChEBI" id="CHEBI:61036"/>
        <dbReference type="ChEBI" id="CHEBI:456215"/>
        <dbReference type="EC" id="6.3.4.20"/>
    </reaction>
</comment>
<comment type="function">
    <text evidence="11">Catalyzes the ATP-dependent conversion of 7-carboxy-7-deazaguanine (CDG) to 7-cyano-7-deazaguanine (preQ(0)).</text>
</comment>
<name>A0ABT7HRN6_9BACT</name>
<dbReference type="NCBIfam" id="TIGR00364">
    <property type="entry name" value="7-cyano-7-deazaguanine synthase QueC"/>
    <property type="match status" value="1"/>
</dbReference>